<keyword evidence="2" id="KW-1185">Reference proteome</keyword>
<comment type="caution">
    <text evidence="1">The sequence shown here is derived from an EMBL/GenBank/DDBJ whole genome shotgun (WGS) entry which is preliminary data.</text>
</comment>
<proteinExistence type="predicted"/>
<organism evidence="1 2">
    <name type="scientific">Rhodobacter lacus</name>
    <dbReference type="NCBI Taxonomy" id="1641972"/>
    <lineage>
        <taxon>Bacteria</taxon>
        <taxon>Pseudomonadati</taxon>
        <taxon>Pseudomonadota</taxon>
        <taxon>Alphaproteobacteria</taxon>
        <taxon>Rhodobacterales</taxon>
        <taxon>Rhodobacter group</taxon>
        <taxon>Rhodobacter</taxon>
    </lineage>
</organism>
<evidence type="ECO:0000313" key="1">
    <source>
        <dbReference type="EMBL" id="MFD2175156.1"/>
    </source>
</evidence>
<protein>
    <submittedName>
        <fullName evidence="1">Uncharacterized protein</fullName>
    </submittedName>
</protein>
<dbReference type="EMBL" id="JBHUIX010000013">
    <property type="protein sequence ID" value="MFD2175156.1"/>
    <property type="molecule type" value="Genomic_DNA"/>
</dbReference>
<dbReference type="Proteomes" id="UP001597413">
    <property type="component" value="Unassembled WGS sequence"/>
</dbReference>
<gene>
    <name evidence="1" type="ORF">ACFSM0_13755</name>
</gene>
<reference evidence="2" key="1">
    <citation type="journal article" date="2019" name="Int. J. Syst. Evol. Microbiol.">
        <title>The Global Catalogue of Microorganisms (GCM) 10K type strain sequencing project: providing services to taxonomists for standard genome sequencing and annotation.</title>
        <authorList>
            <consortium name="The Broad Institute Genomics Platform"/>
            <consortium name="The Broad Institute Genome Sequencing Center for Infectious Disease"/>
            <person name="Wu L."/>
            <person name="Ma J."/>
        </authorList>
    </citation>
    <scope>NUCLEOTIDE SEQUENCE [LARGE SCALE GENOMIC DNA]</scope>
    <source>
        <strain evidence="2">CCUG 55131</strain>
    </source>
</reference>
<evidence type="ECO:0000313" key="2">
    <source>
        <dbReference type="Proteomes" id="UP001597413"/>
    </source>
</evidence>
<sequence>MTALVALMLGLVASGLLWPEGLFGALAGTGARFGAGTGAGGGPDQVITTYDGRRIRVAALGCLEIEIQARIETEWRRAFGAESARPGLLRPASEPGFAALAAAHCAR</sequence>
<dbReference type="RefSeq" id="WP_377391417.1">
    <property type="nucleotide sequence ID" value="NZ_JBHUIX010000013.1"/>
</dbReference>
<name>A0ABW5ACA4_9RHOB</name>
<accession>A0ABW5ACA4</accession>